<name>A0A1X0NPS2_9TRYP</name>
<dbReference type="GeneID" id="39987691"/>
<dbReference type="EMBL" id="NBCO01000026">
    <property type="protein sequence ID" value="ORC86722.1"/>
    <property type="molecule type" value="Genomic_DNA"/>
</dbReference>
<dbReference type="Proteomes" id="UP000192257">
    <property type="component" value="Unassembled WGS sequence"/>
</dbReference>
<dbReference type="RefSeq" id="XP_028880788.1">
    <property type="nucleotide sequence ID" value="XM_029027911.1"/>
</dbReference>
<sequence length="128" mass="14485">MSFLTPIFLTIVKSNHQQVLNSTCSAPYRDPPSWELALDFCKTMPKSLAPLDLPMLPDEPLILSKLLVVDEDHERKRCLLCGNLMPSFAFTEESGDWLLFTIWWKYCVAAKTVMGNSLFNGCLTPCAR</sequence>
<dbReference type="VEuPathDB" id="TriTrypDB:TM35_000261740"/>
<reference evidence="1 2" key="1">
    <citation type="submission" date="2017-03" db="EMBL/GenBank/DDBJ databases">
        <title>An alternative strategy for trypanosome survival in the mammalian bloodstream revealed through genome and transcriptome analysis of the ubiquitous bovine parasite Trypanosoma (Megatrypanum) theileri.</title>
        <authorList>
            <person name="Kelly S."/>
            <person name="Ivens A."/>
            <person name="Mott A."/>
            <person name="O'Neill E."/>
            <person name="Emms D."/>
            <person name="Macleod O."/>
            <person name="Voorheis P."/>
            <person name="Matthews J."/>
            <person name="Matthews K."/>
            <person name="Carrington M."/>
        </authorList>
    </citation>
    <scope>NUCLEOTIDE SEQUENCE [LARGE SCALE GENOMIC DNA]</scope>
    <source>
        <strain evidence="1">Edinburgh</strain>
    </source>
</reference>
<evidence type="ECO:0000313" key="1">
    <source>
        <dbReference type="EMBL" id="ORC86722.1"/>
    </source>
</evidence>
<organism evidence="1 2">
    <name type="scientific">Trypanosoma theileri</name>
    <dbReference type="NCBI Taxonomy" id="67003"/>
    <lineage>
        <taxon>Eukaryota</taxon>
        <taxon>Discoba</taxon>
        <taxon>Euglenozoa</taxon>
        <taxon>Kinetoplastea</taxon>
        <taxon>Metakinetoplastina</taxon>
        <taxon>Trypanosomatida</taxon>
        <taxon>Trypanosomatidae</taxon>
        <taxon>Trypanosoma</taxon>
    </lineage>
</organism>
<accession>A0A1X0NPS2</accession>
<protein>
    <submittedName>
        <fullName evidence="1">Uncharacterized protein</fullName>
    </submittedName>
</protein>
<keyword evidence="2" id="KW-1185">Reference proteome</keyword>
<proteinExistence type="predicted"/>
<evidence type="ECO:0000313" key="2">
    <source>
        <dbReference type="Proteomes" id="UP000192257"/>
    </source>
</evidence>
<gene>
    <name evidence="1" type="ORF">TM35_000261740</name>
</gene>
<dbReference type="AlphaFoldDB" id="A0A1X0NPS2"/>
<comment type="caution">
    <text evidence="1">The sequence shown here is derived from an EMBL/GenBank/DDBJ whole genome shotgun (WGS) entry which is preliminary data.</text>
</comment>